<keyword evidence="8" id="KW-0804">Transcription</keyword>
<dbReference type="Gene3D" id="3.90.1110.10">
    <property type="entry name" value="RNA polymerase Rpb2, domain 2"/>
    <property type="match status" value="1"/>
</dbReference>
<dbReference type="GO" id="GO:0003899">
    <property type="term" value="F:DNA-directed RNA polymerase activity"/>
    <property type="evidence" value="ECO:0007669"/>
    <property type="project" value="UniProtKB-EC"/>
</dbReference>
<evidence type="ECO:0000256" key="5">
    <source>
        <dbReference type="ARBA" id="ARBA00022695"/>
    </source>
</evidence>
<dbReference type="Gene3D" id="2.40.270.10">
    <property type="entry name" value="DNA-directed RNA polymerase, subunit 2, domain 6"/>
    <property type="match status" value="1"/>
</dbReference>
<dbReference type="GO" id="GO:0000428">
    <property type="term" value="C:DNA-directed RNA polymerase complex"/>
    <property type="evidence" value="ECO:0007669"/>
    <property type="project" value="UniProtKB-KW"/>
</dbReference>
<keyword evidence="5" id="KW-0548">Nucleotidyltransferase</keyword>
<comment type="similarity">
    <text evidence="1">Belongs to the RNA polymerase beta chain family.</text>
</comment>
<evidence type="ECO:0000256" key="9">
    <source>
        <dbReference type="SAM" id="MobiDB-lite"/>
    </source>
</evidence>
<evidence type="ECO:0000256" key="1">
    <source>
        <dbReference type="ARBA" id="ARBA00006835"/>
    </source>
</evidence>
<dbReference type="InterPro" id="IPR007645">
    <property type="entry name" value="RNA_pol_Rpb2_3"/>
</dbReference>
<evidence type="ECO:0000259" key="10">
    <source>
        <dbReference type="Pfam" id="PF00562"/>
    </source>
</evidence>
<proteinExistence type="inferred from homology"/>
<dbReference type="EMBL" id="MN739499">
    <property type="protein sequence ID" value="QHT08607.1"/>
    <property type="molecule type" value="Genomic_DNA"/>
</dbReference>
<organism evidence="16">
    <name type="scientific">viral metagenome</name>
    <dbReference type="NCBI Taxonomy" id="1070528"/>
    <lineage>
        <taxon>unclassified sequences</taxon>
        <taxon>metagenomes</taxon>
        <taxon>organismal metagenomes</taxon>
    </lineage>
</organism>
<evidence type="ECO:0000259" key="15">
    <source>
        <dbReference type="Pfam" id="PF04566"/>
    </source>
</evidence>
<protein>
    <recommendedName>
        <fullName evidence="2">DNA-directed RNA polymerase</fullName>
        <ecNumber evidence="2">2.7.7.6</ecNumber>
    </recommendedName>
</protein>
<sequence length="1593" mass="181962">MSVKFDNITWNIIEKFFNDNPQVLVKHHLESYNDFYKTGLKSIFKERNPVILQKEQDPKTNQFKYRCELYLGGKNGDKIYYGKPVIYDEDREHYMFPNEARLRNMNYGMTIHFDLEIDFFIENDDGKIIESTEMINSIFLGRFPIMLQSDLCILNGLNKDVRYNMGECRNDYGGYFIIDGKEKVIISQEKFADNMLYIRDNYNEIYSHGADIRTVSEDASKPERTLSVRIVAPSKQHSNNQIVVNIPNVRKPIPLFILFRALGVVSDKEIIEYCLLNLEENSSFIDLFIPSIHDANKIFTQEAALEYIKTFTKGHTVNHVLDILMNYFLPNIGELNFQQKAFYLGYIVFNLLLVFTKLESPTDRDSFKFKRVEVPGRLLYDLFKEYYKLQQDHIKLKLDSEYNFKKSKNVYQGESFKDVVLQNYERIFNERITETGFKKAFKGNWGAAEHTKKAGVVQDLNRLSYNSFISHLRKINLPMDSSSKVVKPRLLHGSQWGIIDPVDTPDGGNIGFHKHMSIATHITSGCSSYPMMKFFRSILKMKLLEESNTKFLYSSTKIMINGSWVGVITNPQETMRIIKKYKRNGLLPIYTSISWNIKKKEIQVYTDSGRLSRPVFYVDNKKISFKNKTILEKISKMDFSWEQLISGFAKKKDTNYKVDGCKIYELEELYGTSNFDDLKGSEGIIEYLDTAEEESALISSDYDFNTSKPYTHVDIHPSLMLGVMGNQIVFPENNQLPRDLFSCGQSKQAVSLYNSNFFSRIDKMGVVLNYGQIPLIKSRYLQFINNEQHPYGENVIVAIMVYGGYNVEDSILFNEGSVKRGLFRTTYYNMYESREESSKVGENSIDSHFQNIQDANIDSTKFGYDYSDLDKYGLIKENTEMDEKKVVIGKVQTNLLNPNQPQDVSVYPKKGQLGFVDKSFMTEDEEGFRLAKVRIREERIPAIGDKFCSRCGQKGTVGLIIPEENMPFTENGIRPDIIVNPHALPSRMTIGQLVETLMGKACVNIGGYGDCTAFVNKGSKHELFGKALTQQGFNKTGNEILYNGMTGEQLDAQIFIGPTYYMRLKHMVKDKINSRARGPINQLTKQTVGGRANDGGLRIGEMERDGVIAHGAAGFLQESLLVRGDEYFMAVCNNTGTVAIFNKSQNLFLSPMADGPIKFNKSIDDNLNIENVSRFGRNFSILRVPYALKLLIQELQVMNIQLRIITEANVDQLTSMGYSDNIMKLQPPEGSTSENHKLNSIKKEIRERQTKAYSNIGDIDVTNIETGENVPSEFPEPSEQLDPEEFGWLFYTYDEERGEAYKSIIMKNNGEPSEIWFVEENNKDKPNRFPAGWKKNQLTYHDNSPISSNVMIDELLSNQIPNNWLICLDKIRNENIGKPLQLRHPSDSYSPPYAPTSPDYAPTSSEYSGPDPNKPLYDPSHPLYEQYKPVYDPNSPTFASTSPPYAPTSPAYAPTSPQYVTTSPVYNPNSLSGNGNDSRPPSPDYPPPGYFSPHSPNTPPPPRGSKVLVLDSNNPVVIMPNQPSIETTGRPQEINIETEPEDKTVEKIEEMVKQTTPKRDDGIELIINENIEKEEKEEEKESEGEKKTIKLDN</sequence>
<evidence type="ECO:0000259" key="14">
    <source>
        <dbReference type="Pfam" id="PF04565"/>
    </source>
</evidence>
<dbReference type="InterPro" id="IPR014724">
    <property type="entry name" value="RNA_pol_RPB2_OB-fold"/>
</dbReference>
<dbReference type="GO" id="GO:0046872">
    <property type="term" value="F:metal ion binding"/>
    <property type="evidence" value="ECO:0007669"/>
    <property type="project" value="UniProtKB-KW"/>
</dbReference>
<dbReference type="Pfam" id="PF04563">
    <property type="entry name" value="RNA_pol_Rpb2_1"/>
    <property type="match status" value="1"/>
</dbReference>
<evidence type="ECO:0000256" key="2">
    <source>
        <dbReference type="ARBA" id="ARBA00012418"/>
    </source>
</evidence>
<dbReference type="InterPro" id="IPR007120">
    <property type="entry name" value="DNA-dir_RNAP_su2_dom"/>
</dbReference>
<evidence type="ECO:0000259" key="11">
    <source>
        <dbReference type="Pfam" id="PF04560"/>
    </source>
</evidence>
<dbReference type="InterPro" id="IPR007646">
    <property type="entry name" value="RNA_pol_Rpb2_4"/>
</dbReference>
<dbReference type="Pfam" id="PF04560">
    <property type="entry name" value="RNA_pol_Rpb2_7"/>
    <property type="match status" value="1"/>
</dbReference>
<feature type="domain" description="RNA polymerase Rpb2" evidence="14">
    <location>
        <begin position="460"/>
        <end position="522"/>
    </location>
</feature>
<evidence type="ECO:0000256" key="7">
    <source>
        <dbReference type="ARBA" id="ARBA00022833"/>
    </source>
</evidence>
<dbReference type="InterPro" id="IPR037034">
    <property type="entry name" value="RNA_pol_Rpb2_2_sf"/>
</dbReference>
<dbReference type="GO" id="GO:0003677">
    <property type="term" value="F:DNA binding"/>
    <property type="evidence" value="ECO:0007669"/>
    <property type="project" value="InterPro"/>
</dbReference>
<dbReference type="EC" id="2.7.7.6" evidence="2"/>
<evidence type="ECO:0000256" key="6">
    <source>
        <dbReference type="ARBA" id="ARBA00022723"/>
    </source>
</evidence>
<dbReference type="Gene3D" id="3.90.1800.10">
    <property type="entry name" value="RNA polymerase alpha subunit dimerisation domain"/>
    <property type="match status" value="1"/>
</dbReference>
<keyword evidence="6" id="KW-0479">Metal-binding</keyword>
<feature type="compositionally biased region" description="Polar residues" evidence="9">
    <location>
        <begin position="1511"/>
        <end position="1530"/>
    </location>
</feature>
<evidence type="ECO:0000256" key="8">
    <source>
        <dbReference type="ARBA" id="ARBA00023163"/>
    </source>
</evidence>
<feature type="domain" description="DNA-directed RNA polymerase subunit 2 hybrid-binding" evidence="10">
    <location>
        <begin position="726"/>
        <end position="1092"/>
    </location>
</feature>
<dbReference type="InterPro" id="IPR037033">
    <property type="entry name" value="DNA-dir_RNAP_su2_hyb_sf"/>
</dbReference>
<name>A0A6C0CWI0_9ZZZZ</name>
<feature type="domain" description="RNA polymerase Rpb2" evidence="11">
    <location>
        <begin position="1095"/>
        <end position="1206"/>
    </location>
</feature>
<dbReference type="Pfam" id="PF04566">
    <property type="entry name" value="RNA_pol_Rpb2_4"/>
    <property type="match status" value="1"/>
</dbReference>
<dbReference type="InterPro" id="IPR007641">
    <property type="entry name" value="RNA_pol_Rpb2_7"/>
</dbReference>
<feature type="domain" description="RNA polymerase Rpb2" evidence="15">
    <location>
        <begin position="558"/>
        <end position="619"/>
    </location>
</feature>
<dbReference type="InterPro" id="IPR007642">
    <property type="entry name" value="RNA_pol_Rpb2_2"/>
</dbReference>
<feature type="compositionally biased region" description="Polar residues" evidence="9">
    <location>
        <begin position="1458"/>
        <end position="1479"/>
    </location>
</feature>
<accession>A0A6C0CWI0</accession>
<feature type="region of interest" description="Disordered" evidence="9">
    <location>
        <begin position="1382"/>
        <end position="1593"/>
    </location>
</feature>
<keyword evidence="3" id="KW-0240">DNA-directed RNA polymerase</keyword>
<feature type="compositionally biased region" description="Low complexity" evidence="9">
    <location>
        <begin position="1435"/>
        <end position="1457"/>
    </location>
</feature>
<dbReference type="PANTHER" id="PTHR20856">
    <property type="entry name" value="DNA-DIRECTED RNA POLYMERASE I SUBUNIT 2"/>
    <property type="match status" value="1"/>
</dbReference>
<evidence type="ECO:0000313" key="16">
    <source>
        <dbReference type="EMBL" id="QHT08607.1"/>
    </source>
</evidence>
<dbReference type="GO" id="GO:0006351">
    <property type="term" value="P:DNA-templated transcription"/>
    <property type="evidence" value="ECO:0007669"/>
    <property type="project" value="InterPro"/>
</dbReference>
<evidence type="ECO:0000259" key="13">
    <source>
        <dbReference type="Pfam" id="PF04563"/>
    </source>
</evidence>
<feature type="compositionally biased region" description="Basic and acidic residues" evidence="9">
    <location>
        <begin position="1541"/>
        <end position="1562"/>
    </location>
</feature>
<dbReference type="Gene3D" id="3.90.1100.10">
    <property type="match status" value="1"/>
</dbReference>
<reference evidence="16" key="1">
    <citation type="journal article" date="2020" name="Nature">
        <title>Giant virus diversity and host interactions through global metagenomics.</title>
        <authorList>
            <person name="Schulz F."/>
            <person name="Roux S."/>
            <person name="Paez-Espino D."/>
            <person name="Jungbluth S."/>
            <person name="Walsh D.A."/>
            <person name="Denef V.J."/>
            <person name="McMahon K.D."/>
            <person name="Konstantinidis K.T."/>
            <person name="Eloe-Fadrosh E.A."/>
            <person name="Kyrpides N.C."/>
            <person name="Woyke T."/>
        </authorList>
    </citation>
    <scope>NUCLEOTIDE SEQUENCE</scope>
    <source>
        <strain evidence="16">GVMAG-M-3300023109-53</strain>
    </source>
</reference>
<dbReference type="Pfam" id="PF00562">
    <property type="entry name" value="RNA_pol_Rpb2_6"/>
    <property type="match status" value="1"/>
</dbReference>
<feature type="compositionally biased region" description="Pro residues" evidence="9">
    <location>
        <begin position="1480"/>
        <end position="1503"/>
    </location>
</feature>
<feature type="domain" description="RNA polymerase beta subunit protrusion" evidence="13">
    <location>
        <begin position="24"/>
        <end position="403"/>
    </location>
</feature>
<dbReference type="Pfam" id="PF04561">
    <property type="entry name" value="RNA_pol_Rpb2_2"/>
    <property type="match status" value="1"/>
</dbReference>
<evidence type="ECO:0000256" key="3">
    <source>
        <dbReference type="ARBA" id="ARBA00022478"/>
    </source>
</evidence>
<dbReference type="InterPro" id="IPR015712">
    <property type="entry name" value="DNA-dir_RNA_pol_su2"/>
</dbReference>
<dbReference type="Gene3D" id="2.40.50.150">
    <property type="match status" value="1"/>
</dbReference>
<keyword evidence="4" id="KW-0808">Transferase</keyword>
<evidence type="ECO:0000259" key="12">
    <source>
        <dbReference type="Pfam" id="PF04561"/>
    </source>
</evidence>
<keyword evidence="7" id="KW-0862">Zinc</keyword>
<dbReference type="CDD" id="cd00653">
    <property type="entry name" value="RNA_pol_B_RPB2"/>
    <property type="match status" value="1"/>
</dbReference>
<feature type="compositionally biased region" description="Basic and acidic residues" evidence="9">
    <location>
        <begin position="1583"/>
        <end position="1593"/>
    </location>
</feature>
<dbReference type="SUPFAM" id="SSF64484">
    <property type="entry name" value="beta and beta-prime subunits of DNA dependent RNA-polymerase"/>
    <property type="match status" value="1"/>
</dbReference>
<dbReference type="GO" id="GO:0032549">
    <property type="term" value="F:ribonucleoside binding"/>
    <property type="evidence" value="ECO:0007669"/>
    <property type="project" value="InterPro"/>
</dbReference>
<dbReference type="InterPro" id="IPR007644">
    <property type="entry name" value="RNA_pol_bsu_protrusion"/>
</dbReference>
<evidence type="ECO:0000256" key="4">
    <source>
        <dbReference type="ARBA" id="ARBA00022679"/>
    </source>
</evidence>
<feature type="domain" description="RNA polymerase Rpb2" evidence="12">
    <location>
        <begin position="238"/>
        <end position="373"/>
    </location>
</feature>
<dbReference type="Pfam" id="PF04565">
    <property type="entry name" value="RNA_pol_Rpb2_3"/>
    <property type="match status" value="1"/>
</dbReference>